<accession>A0A5J9UQ45</accession>
<evidence type="ECO:0000313" key="1">
    <source>
        <dbReference type="EMBL" id="TVU25337.1"/>
    </source>
</evidence>
<feature type="non-terminal residue" evidence="1">
    <location>
        <position position="1"/>
    </location>
</feature>
<comment type="caution">
    <text evidence="1">The sequence shown here is derived from an EMBL/GenBank/DDBJ whole genome shotgun (WGS) entry which is preliminary data.</text>
</comment>
<dbReference type="AlphaFoldDB" id="A0A5J9UQ45"/>
<dbReference type="Proteomes" id="UP000324897">
    <property type="component" value="Chromosome 2"/>
</dbReference>
<name>A0A5J9UQ45_9POAL</name>
<dbReference type="Gramene" id="TVU25337">
    <property type="protein sequence ID" value="TVU25337"/>
    <property type="gene ID" value="EJB05_27829"/>
</dbReference>
<organism evidence="1 2">
    <name type="scientific">Eragrostis curvula</name>
    <name type="common">weeping love grass</name>
    <dbReference type="NCBI Taxonomy" id="38414"/>
    <lineage>
        <taxon>Eukaryota</taxon>
        <taxon>Viridiplantae</taxon>
        <taxon>Streptophyta</taxon>
        <taxon>Embryophyta</taxon>
        <taxon>Tracheophyta</taxon>
        <taxon>Spermatophyta</taxon>
        <taxon>Magnoliopsida</taxon>
        <taxon>Liliopsida</taxon>
        <taxon>Poales</taxon>
        <taxon>Poaceae</taxon>
        <taxon>PACMAD clade</taxon>
        <taxon>Chloridoideae</taxon>
        <taxon>Eragrostideae</taxon>
        <taxon>Eragrostidinae</taxon>
        <taxon>Eragrostis</taxon>
    </lineage>
</organism>
<keyword evidence="2" id="KW-1185">Reference proteome</keyword>
<gene>
    <name evidence="1" type="ORF">EJB05_27829</name>
</gene>
<evidence type="ECO:0000313" key="2">
    <source>
        <dbReference type="Proteomes" id="UP000324897"/>
    </source>
</evidence>
<proteinExistence type="predicted"/>
<sequence length="60" mass="6316">MRFLSLSPCPRAASFLSPQAQLCSAPSPPPLRRKGVLQSPCPKGCSYGGAAIRVMDGRSL</sequence>
<protein>
    <submittedName>
        <fullName evidence="1">Uncharacterized protein</fullName>
    </submittedName>
</protein>
<reference evidence="1 2" key="1">
    <citation type="journal article" date="2019" name="Sci. Rep.">
        <title>A high-quality genome of Eragrostis curvula grass provides insights into Poaceae evolution and supports new strategies to enhance forage quality.</title>
        <authorList>
            <person name="Carballo J."/>
            <person name="Santos B.A.C.M."/>
            <person name="Zappacosta D."/>
            <person name="Garbus I."/>
            <person name="Selva J.P."/>
            <person name="Gallo C.A."/>
            <person name="Diaz A."/>
            <person name="Albertini E."/>
            <person name="Caccamo M."/>
            <person name="Echenique V."/>
        </authorList>
    </citation>
    <scope>NUCLEOTIDE SEQUENCE [LARGE SCALE GENOMIC DNA]</scope>
    <source>
        <strain evidence="2">cv. Victoria</strain>
        <tissue evidence="1">Leaf</tissue>
    </source>
</reference>
<dbReference type="EMBL" id="RWGY01000013">
    <property type="protein sequence ID" value="TVU25337.1"/>
    <property type="molecule type" value="Genomic_DNA"/>
</dbReference>